<accession>A0A5C8KWP8</accession>
<feature type="binding site" evidence="7">
    <location>
        <position position="163"/>
    </location>
    <ligand>
        <name>Mg(2+)</name>
        <dbReference type="ChEBI" id="CHEBI:18420"/>
    </ligand>
</feature>
<keyword evidence="10" id="KW-1185">Reference proteome</keyword>
<name>A0A5C8KWP8_9GAMM</name>
<keyword evidence="2" id="KW-1003">Cell membrane</keyword>
<keyword evidence="3" id="KW-0808">Transferase</keyword>
<evidence type="ECO:0000256" key="1">
    <source>
        <dbReference type="ARBA" id="ARBA00004651"/>
    </source>
</evidence>
<feature type="transmembrane region" description="Helical" evidence="8">
    <location>
        <begin position="32"/>
        <end position="50"/>
    </location>
</feature>
<dbReference type="GO" id="GO:0009103">
    <property type="term" value="P:lipopolysaccharide biosynthetic process"/>
    <property type="evidence" value="ECO:0007669"/>
    <property type="project" value="TreeGrafter"/>
</dbReference>
<sequence length="297" mass="31648">MPTPRGGGVGIVAAIAATLVLAIQLGPVAGTAATWWALAGLLAVAGVGWWDDHRDLPALFRLGVHLAAGLAVALAVLGWPTGPFDVAVIAVAMFWVAGMVNLWNFMDGINGIATAQAALVALAVTWLPGALDGPWTLVALGVCAACIGFLPFNFPQARIFLGDVGSGALGYSLAVLLLVAASRSAPPQWLLLGLLPAVFIVDTGVTLAERIARGRRWWEPHREHAYQWAVRQGHSHARITYLYTFMGLVAAIIAIGFWNSPAELAGLAFFVGIAGLCMARLSMKRIWLMRMRRRRGR</sequence>
<keyword evidence="5 8" id="KW-1133">Transmembrane helix</keyword>
<dbReference type="OrthoDB" id="9783652at2"/>
<dbReference type="InterPro" id="IPR000715">
    <property type="entry name" value="Glycosyl_transferase_4"/>
</dbReference>
<feature type="transmembrane region" description="Helical" evidence="8">
    <location>
        <begin position="62"/>
        <end position="80"/>
    </location>
</feature>
<feature type="binding site" evidence="7">
    <location>
        <position position="104"/>
    </location>
    <ligand>
        <name>Mg(2+)</name>
        <dbReference type="ChEBI" id="CHEBI:18420"/>
    </ligand>
</feature>
<evidence type="ECO:0000256" key="6">
    <source>
        <dbReference type="ARBA" id="ARBA00023136"/>
    </source>
</evidence>
<evidence type="ECO:0000256" key="8">
    <source>
        <dbReference type="SAM" id="Phobius"/>
    </source>
</evidence>
<dbReference type="Pfam" id="PF00953">
    <property type="entry name" value="Glycos_transf_4"/>
    <property type="match status" value="1"/>
</dbReference>
<evidence type="ECO:0000256" key="2">
    <source>
        <dbReference type="ARBA" id="ARBA00022475"/>
    </source>
</evidence>
<evidence type="ECO:0000313" key="10">
    <source>
        <dbReference type="Proteomes" id="UP000321248"/>
    </source>
</evidence>
<gene>
    <name evidence="9" type="ORF">FU658_06595</name>
</gene>
<feature type="transmembrane region" description="Helical" evidence="8">
    <location>
        <begin position="188"/>
        <end position="208"/>
    </location>
</feature>
<proteinExistence type="predicted"/>
<feature type="transmembrane region" description="Helical" evidence="8">
    <location>
        <begin position="264"/>
        <end position="283"/>
    </location>
</feature>
<comment type="cofactor">
    <cofactor evidence="7">
        <name>Mg(2+)</name>
        <dbReference type="ChEBI" id="CHEBI:18420"/>
    </cofactor>
</comment>
<keyword evidence="4 8" id="KW-0812">Transmembrane</keyword>
<dbReference type="GO" id="GO:0016780">
    <property type="term" value="F:phosphotransferase activity, for other substituted phosphate groups"/>
    <property type="evidence" value="ECO:0007669"/>
    <property type="project" value="InterPro"/>
</dbReference>
<dbReference type="EMBL" id="VRTS01000003">
    <property type="protein sequence ID" value="TXK64539.1"/>
    <property type="molecule type" value="Genomic_DNA"/>
</dbReference>
<evidence type="ECO:0000313" key="9">
    <source>
        <dbReference type="EMBL" id="TXK64539.1"/>
    </source>
</evidence>
<keyword evidence="6 8" id="KW-0472">Membrane</keyword>
<evidence type="ECO:0000256" key="4">
    <source>
        <dbReference type="ARBA" id="ARBA00022692"/>
    </source>
</evidence>
<reference evidence="9 10" key="1">
    <citation type="submission" date="2019-08" db="EMBL/GenBank/DDBJ databases">
        <authorList>
            <person name="Karlyshev A.V."/>
        </authorList>
    </citation>
    <scope>NUCLEOTIDE SEQUENCE [LARGE SCALE GENOMIC DNA]</scope>
    <source>
        <strain evidence="9 10">Alg18-2.2</strain>
    </source>
</reference>
<dbReference type="PANTHER" id="PTHR22926:SF3">
    <property type="entry name" value="UNDECAPRENYL-PHOSPHATE ALPHA-N-ACETYLGLUCOSAMINYL 1-PHOSPHATE TRANSFERASE"/>
    <property type="match status" value="1"/>
</dbReference>
<evidence type="ECO:0000256" key="5">
    <source>
        <dbReference type="ARBA" id="ARBA00022989"/>
    </source>
</evidence>
<dbReference type="GO" id="GO:0046872">
    <property type="term" value="F:metal ion binding"/>
    <property type="evidence" value="ECO:0007669"/>
    <property type="project" value="UniProtKB-KW"/>
</dbReference>
<feature type="transmembrane region" description="Helical" evidence="8">
    <location>
        <begin position="112"/>
        <end position="129"/>
    </location>
</feature>
<keyword evidence="7" id="KW-0460">Magnesium</keyword>
<feature type="transmembrane region" description="Helical" evidence="8">
    <location>
        <begin position="240"/>
        <end position="258"/>
    </location>
</feature>
<feature type="transmembrane region" description="Helical" evidence="8">
    <location>
        <begin position="159"/>
        <end position="182"/>
    </location>
</feature>
<evidence type="ECO:0000256" key="7">
    <source>
        <dbReference type="PIRSR" id="PIRSR600715-1"/>
    </source>
</evidence>
<dbReference type="AlphaFoldDB" id="A0A5C8KWP8"/>
<dbReference type="GO" id="GO:0005886">
    <property type="term" value="C:plasma membrane"/>
    <property type="evidence" value="ECO:0007669"/>
    <property type="project" value="UniProtKB-SubCell"/>
</dbReference>
<protein>
    <submittedName>
        <fullName evidence="9">Lipopolysaccharide biosynthesis protein</fullName>
    </submittedName>
</protein>
<feature type="transmembrane region" description="Helical" evidence="8">
    <location>
        <begin position="135"/>
        <end position="152"/>
    </location>
</feature>
<comment type="caution">
    <text evidence="9">The sequence shown here is derived from an EMBL/GenBank/DDBJ whole genome shotgun (WGS) entry which is preliminary data.</text>
</comment>
<dbReference type="GO" id="GO:0044038">
    <property type="term" value="P:cell wall macromolecule biosynthetic process"/>
    <property type="evidence" value="ECO:0007669"/>
    <property type="project" value="TreeGrafter"/>
</dbReference>
<feature type="transmembrane region" description="Helical" evidence="8">
    <location>
        <begin position="86"/>
        <end position="105"/>
    </location>
</feature>
<keyword evidence="7" id="KW-0479">Metal-binding</keyword>
<dbReference type="GO" id="GO:0071555">
    <property type="term" value="P:cell wall organization"/>
    <property type="evidence" value="ECO:0007669"/>
    <property type="project" value="TreeGrafter"/>
</dbReference>
<organism evidence="9 10">
    <name type="scientific">Alkalisalibacterium limincola</name>
    <dbReference type="NCBI Taxonomy" id="2699169"/>
    <lineage>
        <taxon>Bacteria</taxon>
        <taxon>Pseudomonadati</taxon>
        <taxon>Pseudomonadota</taxon>
        <taxon>Gammaproteobacteria</taxon>
        <taxon>Lysobacterales</taxon>
        <taxon>Lysobacteraceae</taxon>
        <taxon>Alkalisalibacterium</taxon>
    </lineage>
</organism>
<dbReference type="Proteomes" id="UP000321248">
    <property type="component" value="Unassembled WGS sequence"/>
</dbReference>
<evidence type="ECO:0000256" key="3">
    <source>
        <dbReference type="ARBA" id="ARBA00022679"/>
    </source>
</evidence>
<comment type="subcellular location">
    <subcellularLocation>
        <location evidence="1">Cell membrane</location>
        <topology evidence="1">Multi-pass membrane protein</topology>
    </subcellularLocation>
</comment>
<dbReference type="PANTHER" id="PTHR22926">
    <property type="entry name" value="PHOSPHO-N-ACETYLMURAMOYL-PENTAPEPTIDE-TRANSFERASE"/>
    <property type="match status" value="1"/>
</dbReference>